<protein>
    <submittedName>
        <fullName evidence="1">Protein-lysine N-methyltransferase EFM3</fullName>
    </submittedName>
</protein>
<dbReference type="Pfam" id="PF10294">
    <property type="entry name" value="Methyltransf_16"/>
    <property type="match status" value="1"/>
</dbReference>
<dbReference type="GO" id="GO:0008757">
    <property type="term" value="F:S-adenosylmethionine-dependent methyltransferase activity"/>
    <property type="evidence" value="ECO:0007669"/>
    <property type="project" value="UniProtKB-ARBA"/>
</dbReference>
<comment type="caution">
    <text evidence="1">The sequence shown here is derived from an EMBL/GenBank/DDBJ whole genome shotgun (WGS) entry which is preliminary data.</text>
</comment>
<dbReference type="SUPFAM" id="SSF53335">
    <property type="entry name" value="S-adenosyl-L-methionine-dependent methyltransferases"/>
    <property type="match status" value="1"/>
</dbReference>
<dbReference type="EMBL" id="JAQGDS010000001">
    <property type="protein sequence ID" value="KAJ6264405.1"/>
    <property type="molecule type" value="Genomic_DNA"/>
</dbReference>
<dbReference type="CDD" id="cd02440">
    <property type="entry name" value="AdoMet_MTases"/>
    <property type="match status" value="1"/>
</dbReference>
<dbReference type="Proteomes" id="UP001221413">
    <property type="component" value="Unassembled WGS sequence"/>
</dbReference>
<gene>
    <name evidence="1" type="ORF">Dda_0551</name>
</gene>
<organism evidence="1 2">
    <name type="scientific">Drechslerella dactyloides</name>
    <name type="common">Nematode-trapping fungus</name>
    <name type="synonym">Arthrobotrys dactyloides</name>
    <dbReference type="NCBI Taxonomy" id="74499"/>
    <lineage>
        <taxon>Eukaryota</taxon>
        <taxon>Fungi</taxon>
        <taxon>Dikarya</taxon>
        <taxon>Ascomycota</taxon>
        <taxon>Pezizomycotina</taxon>
        <taxon>Orbiliomycetes</taxon>
        <taxon>Orbiliales</taxon>
        <taxon>Orbiliaceae</taxon>
        <taxon>Drechslerella</taxon>
    </lineage>
</organism>
<dbReference type="GO" id="GO:0005737">
    <property type="term" value="C:cytoplasm"/>
    <property type="evidence" value="ECO:0007669"/>
    <property type="project" value="TreeGrafter"/>
</dbReference>
<proteinExistence type="predicted"/>
<dbReference type="AlphaFoldDB" id="A0AAD6J6Q1"/>
<sequence>MSGQQGKLDDAVSDSLRRLRVLYLQSVPADKIPFSALIPAAVNGDFQEALYNTVLSEDATAPYPPAARYTRRFLRLLIDTSQKRLGEDEELNGDILTLYLDTLSESDPSTNFADITKPAYITYILPPSCCLPFEESKIVISERKQLLSADGHTGSRTWEAALALGEYFLSNATSLDKPLWGTRVLELGAGTAFTSILLSKIRAEYVLATDGDERVCEAIQTNINLNIPKEFRDKSIAVSQLLWGTTQADSHIYFDPWDLIVGGDITYDTSDLSDLIYTLNRLLQKNKERSPAAIISATMRNEDTIREFERQLAGTSLTFTSQEVGADGRQLWYYGSDFPIRIYTIRTI</sequence>
<reference evidence="1" key="1">
    <citation type="submission" date="2023-01" db="EMBL/GenBank/DDBJ databases">
        <title>The chitinases involved in constricting ring structure development in the nematode-trapping fungus Drechslerella dactyloides.</title>
        <authorList>
            <person name="Wang R."/>
            <person name="Zhang L."/>
            <person name="Tang P."/>
            <person name="Li S."/>
            <person name="Liang L."/>
        </authorList>
    </citation>
    <scope>NUCLEOTIDE SEQUENCE</scope>
    <source>
        <strain evidence="1">YMF1.00031</strain>
    </source>
</reference>
<dbReference type="PANTHER" id="PTHR14614:SF130">
    <property type="entry name" value="PROTEIN-LYSINE N-METHYLTRANSFERASE EEF2KMT"/>
    <property type="match status" value="1"/>
</dbReference>
<evidence type="ECO:0000313" key="1">
    <source>
        <dbReference type="EMBL" id="KAJ6264405.1"/>
    </source>
</evidence>
<accession>A0AAD6J6Q1</accession>
<dbReference type="Gene3D" id="3.40.50.150">
    <property type="entry name" value="Vaccinia Virus protein VP39"/>
    <property type="match status" value="1"/>
</dbReference>
<dbReference type="PANTHER" id="PTHR14614">
    <property type="entry name" value="HEPATOCELLULAR CARCINOMA-ASSOCIATED ANTIGEN"/>
    <property type="match status" value="1"/>
</dbReference>
<dbReference type="InterPro" id="IPR019410">
    <property type="entry name" value="Methyltransf_16"/>
</dbReference>
<keyword evidence="2" id="KW-1185">Reference proteome</keyword>
<evidence type="ECO:0000313" key="2">
    <source>
        <dbReference type="Proteomes" id="UP001221413"/>
    </source>
</evidence>
<name>A0AAD6J6Q1_DREDA</name>
<dbReference type="InterPro" id="IPR029063">
    <property type="entry name" value="SAM-dependent_MTases_sf"/>
</dbReference>